<proteinExistence type="predicted"/>
<dbReference type="RefSeq" id="WP_168968730.1">
    <property type="nucleotide sequence ID" value="NZ_CAJUDP010000003.1"/>
</dbReference>
<evidence type="ECO:0000313" key="3">
    <source>
        <dbReference type="Proteomes" id="UP000544551"/>
    </source>
</evidence>
<dbReference type="SUPFAM" id="SSF55136">
    <property type="entry name" value="Probable bacterial effector-binding domain"/>
    <property type="match status" value="1"/>
</dbReference>
<name>A0AB36CI56_9CORY</name>
<dbReference type="SMART" id="SM00871">
    <property type="entry name" value="AraC_E_bind"/>
    <property type="match status" value="1"/>
</dbReference>
<comment type="caution">
    <text evidence="2">The sequence shown here is derived from an EMBL/GenBank/DDBJ whole genome shotgun (WGS) entry which is preliminary data.</text>
</comment>
<dbReference type="InterPro" id="IPR010499">
    <property type="entry name" value="AraC_E-bd"/>
</dbReference>
<accession>A0AB36CI56</accession>
<sequence>MKFDLVTVPSHTIFCIRTTVPLTKIAPFLQPSYERLEQVLKDLNVESVAGRAYTYAISPDDIDIAAALVIAEKDRETVREAIEKAQHDNPDGSADDLELVTFEEGPAARATHHGNYNTLGNSWDAFSQELDSQSVKVAAPAFEDYVDRGGENSSSAVTDLYWYLER</sequence>
<organism evidence="2 3">
    <name type="scientific">Corynebacterium stationis</name>
    <dbReference type="NCBI Taxonomy" id="1705"/>
    <lineage>
        <taxon>Bacteria</taxon>
        <taxon>Bacillati</taxon>
        <taxon>Actinomycetota</taxon>
        <taxon>Actinomycetes</taxon>
        <taxon>Mycobacteriales</taxon>
        <taxon>Corynebacteriaceae</taxon>
        <taxon>Corynebacterium</taxon>
    </lineage>
</organism>
<protein>
    <submittedName>
        <fullName evidence="2">GyrI-like domain-containing protein</fullName>
    </submittedName>
</protein>
<dbReference type="InterPro" id="IPR011256">
    <property type="entry name" value="Reg_factor_effector_dom_sf"/>
</dbReference>
<dbReference type="Pfam" id="PF06445">
    <property type="entry name" value="GyrI-like"/>
    <property type="match status" value="1"/>
</dbReference>
<evidence type="ECO:0000313" key="2">
    <source>
        <dbReference type="EMBL" id="NME88111.1"/>
    </source>
</evidence>
<dbReference type="EMBL" id="JABAFZ010000001">
    <property type="protein sequence ID" value="NME88111.1"/>
    <property type="molecule type" value="Genomic_DNA"/>
</dbReference>
<gene>
    <name evidence="2" type="ORF">HF853_00150</name>
</gene>
<reference evidence="2 3" key="1">
    <citation type="submission" date="2020-04" db="EMBL/GenBank/DDBJ databases">
        <authorList>
            <person name="Hitch T.C.A."/>
            <person name="Wylensek D."/>
            <person name="Clavel T."/>
        </authorList>
    </citation>
    <scope>NUCLEOTIDE SEQUENCE [LARGE SCALE GENOMIC DNA]</scope>
    <source>
        <strain evidence="2 3">BL-383-APC-3D</strain>
    </source>
</reference>
<dbReference type="Gene3D" id="3.20.80.10">
    <property type="entry name" value="Regulatory factor, effector binding domain"/>
    <property type="match status" value="1"/>
</dbReference>
<evidence type="ECO:0000259" key="1">
    <source>
        <dbReference type="SMART" id="SM00871"/>
    </source>
</evidence>
<dbReference type="AlphaFoldDB" id="A0AB36CI56"/>
<feature type="domain" description="AraC effector-binding" evidence="1">
    <location>
        <begin position="1"/>
        <end position="165"/>
    </location>
</feature>
<dbReference type="InterPro" id="IPR029442">
    <property type="entry name" value="GyrI-like"/>
</dbReference>
<dbReference type="Proteomes" id="UP000544551">
    <property type="component" value="Unassembled WGS sequence"/>
</dbReference>